<keyword evidence="3" id="KW-1185">Reference proteome</keyword>
<feature type="domain" description="Reverse transcriptase Ty1/copia-type" evidence="1">
    <location>
        <begin position="377"/>
        <end position="494"/>
    </location>
</feature>
<comment type="caution">
    <text evidence="2">The sequence shown here is derived from an EMBL/GenBank/DDBJ whole genome shotgun (WGS) entry which is preliminary data.</text>
</comment>
<accession>A0ABQ4XZT1</accession>
<evidence type="ECO:0000259" key="1">
    <source>
        <dbReference type="Pfam" id="PF07727"/>
    </source>
</evidence>
<name>A0ABQ4XZT1_9ASTR</name>
<dbReference type="Pfam" id="PF07727">
    <property type="entry name" value="RVT_2"/>
    <property type="match status" value="1"/>
</dbReference>
<dbReference type="Proteomes" id="UP001151760">
    <property type="component" value="Unassembled WGS sequence"/>
</dbReference>
<organism evidence="2 3">
    <name type="scientific">Tanacetum coccineum</name>
    <dbReference type="NCBI Taxonomy" id="301880"/>
    <lineage>
        <taxon>Eukaryota</taxon>
        <taxon>Viridiplantae</taxon>
        <taxon>Streptophyta</taxon>
        <taxon>Embryophyta</taxon>
        <taxon>Tracheophyta</taxon>
        <taxon>Spermatophyta</taxon>
        <taxon>Magnoliopsida</taxon>
        <taxon>eudicotyledons</taxon>
        <taxon>Gunneridae</taxon>
        <taxon>Pentapetalae</taxon>
        <taxon>asterids</taxon>
        <taxon>campanulids</taxon>
        <taxon>Asterales</taxon>
        <taxon>Asteraceae</taxon>
        <taxon>Asteroideae</taxon>
        <taxon>Anthemideae</taxon>
        <taxon>Anthemidinae</taxon>
        <taxon>Tanacetum</taxon>
    </lineage>
</organism>
<evidence type="ECO:0000313" key="2">
    <source>
        <dbReference type="EMBL" id="GJS70948.1"/>
    </source>
</evidence>
<dbReference type="Pfam" id="PF14223">
    <property type="entry name" value="Retrotran_gag_2"/>
    <property type="match status" value="1"/>
</dbReference>
<dbReference type="InterPro" id="IPR013103">
    <property type="entry name" value="RVT_2"/>
</dbReference>
<sequence>MSEAWVVVTPEALGLCEIDLTPSIGRLQLANLSHVDRNNEFVCWTNVVARILRSFFFLTPSSAVTAPESIVLKLNILLYSESPCVIITLLEKWQFNKSIVLCSIWIHGALLLEFVKKMDLLEDNSQVGYLRSGVGRRGLRVEKKMYVIEQPTLPANPVDFEANVLAKWNAVYDAHNEELKSMFEKQAGVERFNLIQTFHACKQEDSKPVSAYLLKMKDYVEQLECLGYVLPQDLSVGLILNGLTSDFAGFVNNYNMHNMGKRFSEIDALLIEYEKGLPKKVKTPQVMAIRGEVSRRAIDLEEIQHKDTSPSKITSKIPMEVKRIHRALNRLCLNVEAEEHSLEDLNEPTSYKSAMMDPESKKWLNAINAKMQSMIDNMVWVLVDLPPNCKTVGSKWIFKKKTNLDGIVHTYKARLVAKGYTQHYEVDYEETFSHVADIRTIRILISIAAFYDYEKWKIDVKTAFLNGYLDKDIYMVQPEGFIDPKHPRKKLNLELNATVMLDLRLIKTTSNLRHDIAEYIAASEAAIEAVWIRKFILGLERRHYHRRYDYVRQCIEMCEINLLKFHTDDNLADLFTKALPNENLTQHASSIGLRLASSFM</sequence>
<protein>
    <submittedName>
        <fullName evidence="2">Retrotransposon protein, putative, ty1-copia subclass</fullName>
    </submittedName>
</protein>
<reference evidence="2" key="2">
    <citation type="submission" date="2022-01" db="EMBL/GenBank/DDBJ databases">
        <authorList>
            <person name="Yamashiro T."/>
            <person name="Shiraishi A."/>
            <person name="Satake H."/>
            <person name="Nakayama K."/>
        </authorList>
    </citation>
    <scope>NUCLEOTIDE SEQUENCE</scope>
</reference>
<reference evidence="2" key="1">
    <citation type="journal article" date="2022" name="Int. J. Mol. Sci.">
        <title>Draft Genome of Tanacetum Coccineum: Genomic Comparison of Closely Related Tanacetum-Family Plants.</title>
        <authorList>
            <person name="Yamashiro T."/>
            <person name="Shiraishi A."/>
            <person name="Nakayama K."/>
            <person name="Satake H."/>
        </authorList>
    </citation>
    <scope>NUCLEOTIDE SEQUENCE</scope>
</reference>
<evidence type="ECO:0000313" key="3">
    <source>
        <dbReference type="Proteomes" id="UP001151760"/>
    </source>
</evidence>
<gene>
    <name evidence="2" type="ORF">Tco_0703789</name>
</gene>
<proteinExistence type="predicted"/>
<dbReference type="EMBL" id="BQNB010009969">
    <property type="protein sequence ID" value="GJS70948.1"/>
    <property type="molecule type" value="Genomic_DNA"/>
</dbReference>